<dbReference type="Proteomes" id="UP001149411">
    <property type="component" value="Unassembled WGS sequence"/>
</dbReference>
<feature type="domain" description="Cas12f1-like TNB" evidence="7">
    <location>
        <begin position="316"/>
        <end position="387"/>
    </location>
</feature>
<dbReference type="GO" id="GO:0032196">
    <property type="term" value="P:transposition"/>
    <property type="evidence" value="ECO:0007669"/>
    <property type="project" value="UniProtKB-KW"/>
</dbReference>
<comment type="similarity">
    <text evidence="1">In the C-terminal section; belongs to the transposase 35 family.</text>
</comment>
<proteinExistence type="inferred from homology"/>
<evidence type="ECO:0000259" key="7">
    <source>
        <dbReference type="Pfam" id="PF07282"/>
    </source>
</evidence>
<dbReference type="InterPro" id="IPR010095">
    <property type="entry name" value="Cas12f1-like_TNB"/>
</dbReference>
<evidence type="ECO:0000313" key="8">
    <source>
        <dbReference type="EMBL" id="MCX2818249.1"/>
    </source>
</evidence>
<dbReference type="GO" id="GO:0003677">
    <property type="term" value="F:DNA binding"/>
    <property type="evidence" value="ECO:0007669"/>
    <property type="project" value="UniProtKB-KW"/>
</dbReference>
<keyword evidence="4" id="KW-0233">DNA recombination</keyword>
<evidence type="ECO:0000256" key="2">
    <source>
        <dbReference type="ARBA" id="ARBA00022578"/>
    </source>
</evidence>
<feature type="compositionally biased region" description="Polar residues" evidence="5">
    <location>
        <begin position="418"/>
        <end position="431"/>
    </location>
</feature>
<feature type="domain" description="Probable transposase IS891/IS1136/IS1341" evidence="6">
    <location>
        <begin position="181"/>
        <end position="295"/>
    </location>
</feature>
<dbReference type="RefSeq" id="WP_266085981.1">
    <property type="nucleotide sequence ID" value="NZ_RKLV01000002.1"/>
</dbReference>
<dbReference type="EMBL" id="RKLV01000002">
    <property type="protein sequence ID" value="MCX2818249.1"/>
    <property type="molecule type" value="Genomic_DNA"/>
</dbReference>
<sequence length="446" mass="51831">MVQTLQQNLDGLTAEEYEVLRSMSHLSKNLYNKTLYEVRQHYFNNGEYLNYYDAYDQLKDNWNYEVLPSQVAQQTMKQVDKGFKSFFKLVEKKRENKYDADISPPSYLDKDGYYTLEFPSQSFQVKEDHIRLGVPYSYRDEFDCESKEIKLPFTYEEVQETNLKRVQILPKADAQYFEYRIIYEKEVEEIETVEGSWLGIDLGVGNLATCVDHRGHSFIVDGRHLKSQNRWFNKRLAHYQSIKDKQGIEGTTRRIERLHQKRRYVVNDYLNKTVRIITDYCIENCIETVYVGDGKGWKQNVSLGDRTNQNFVQIPFDKLKQKLKHKLEARGIAFELVPESHTSKCSFYDEEAVEHHEEYVGERVERGLFKASDGTQYNADVNGAVNMARKATGKPNSELFSSAEGVERVVDAPQRISLSDLESGQTLQESSLEAPPSKSEPVRASE</sequence>
<evidence type="ECO:0000259" key="6">
    <source>
        <dbReference type="Pfam" id="PF01385"/>
    </source>
</evidence>
<dbReference type="GO" id="GO:0006310">
    <property type="term" value="P:DNA recombination"/>
    <property type="evidence" value="ECO:0007669"/>
    <property type="project" value="UniProtKB-KW"/>
</dbReference>
<keyword evidence="2" id="KW-0815">Transposition</keyword>
<feature type="region of interest" description="Disordered" evidence="5">
    <location>
        <begin position="418"/>
        <end position="446"/>
    </location>
</feature>
<dbReference type="NCBIfam" id="NF040570">
    <property type="entry name" value="guided_TnpB"/>
    <property type="match status" value="1"/>
</dbReference>
<keyword evidence="9" id="KW-1185">Reference proteome</keyword>
<evidence type="ECO:0000256" key="5">
    <source>
        <dbReference type="SAM" id="MobiDB-lite"/>
    </source>
</evidence>
<evidence type="ECO:0000256" key="4">
    <source>
        <dbReference type="ARBA" id="ARBA00023172"/>
    </source>
</evidence>
<dbReference type="Pfam" id="PF01385">
    <property type="entry name" value="OrfB_IS605"/>
    <property type="match status" value="1"/>
</dbReference>
<accession>A0A9Q4C3E9</accession>
<keyword evidence="3" id="KW-0238">DNA-binding</keyword>
<gene>
    <name evidence="8" type="ORF">EGH25_02640</name>
</gene>
<evidence type="ECO:0000313" key="9">
    <source>
        <dbReference type="Proteomes" id="UP001149411"/>
    </source>
</evidence>
<evidence type="ECO:0000256" key="1">
    <source>
        <dbReference type="ARBA" id="ARBA00008761"/>
    </source>
</evidence>
<dbReference type="AlphaFoldDB" id="A0A9Q4C3E9"/>
<dbReference type="NCBIfam" id="TIGR01766">
    <property type="entry name" value="IS200/IS605 family accessory protein TnpB-like domain"/>
    <property type="match status" value="1"/>
</dbReference>
<evidence type="ECO:0000256" key="3">
    <source>
        <dbReference type="ARBA" id="ARBA00023125"/>
    </source>
</evidence>
<reference evidence="8" key="1">
    <citation type="submission" date="2022-09" db="EMBL/GenBank/DDBJ databases">
        <title>Haloadaptaus new haloarchaeum isolated from saline soil.</title>
        <authorList>
            <person name="Duran-Viseras A."/>
            <person name="Sanchez-Porro C."/>
            <person name="Ventosa A."/>
        </authorList>
    </citation>
    <scope>NUCLEOTIDE SEQUENCE</scope>
    <source>
        <strain evidence="8">F3-133</strain>
    </source>
</reference>
<dbReference type="InterPro" id="IPR001959">
    <property type="entry name" value="Transposase"/>
</dbReference>
<dbReference type="Pfam" id="PF07282">
    <property type="entry name" value="Cas12f1-like_TNB"/>
    <property type="match status" value="1"/>
</dbReference>
<organism evidence="8 9">
    <name type="scientific">Halorutilus salinus</name>
    <dbReference type="NCBI Taxonomy" id="2487751"/>
    <lineage>
        <taxon>Archaea</taxon>
        <taxon>Methanobacteriati</taxon>
        <taxon>Methanobacteriota</taxon>
        <taxon>Stenosarchaea group</taxon>
        <taxon>Halobacteria</taxon>
        <taxon>Halorutilales</taxon>
        <taxon>Halorutilaceae</taxon>
        <taxon>Halorutilus</taxon>
    </lineage>
</organism>
<comment type="caution">
    <text evidence="8">The sequence shown here is derived from an EMBL/GenBank/DDBJ whole genome shotgun (WGS) entry which is preliminary data.</text>
</comment>
<name>A0A9Q4C3E9_9EURY</name>
<protein>
    <submittedName>
        <fullName evidence="8">Transposase</fullName>
    </submittedName>
</protein>